<sequence length="255" mass="29249">MVLGSEEQEHGLVNWAKEISQSCRKTLEEVGLKTKNLGPFSLNLDQRNGDGLQSSVSINKIHVGRPDEEKDRDFDRVDDVVSCARDTPNPNEQFAIDSNENPKVIDEKTDTMHSKQKQPCQSEEQGKVVKESLRHEEGSSMSIALEEEGRSHGGKKRRSAGTKKKGRKKKSLLPLWFRKKKTNEKQEMEKKKLKFGKKRTTSNNLMVDQELEGESQLQRKLRRNSMSMEEIGFRIDQIKLNKEQMLGLIFGKLRL</sequence>
<organism evidence="2 3">
    <name type="scientific">Crotalaria pallida</name>
    <name type="common">Smooth rattlebox</name>
    <name type="synonym">Crotalaria striata</name>
    <dbReference type="NCBI Taxonomy" id="3830"/>
    <lineage>
        <taxon>Eukaryota</taxon>
        <taxon>Viridiplantae</taxon>
        <taxon>Streptophyta</taxon>
        <taxon>Embryophyta</taxon>
        <taxon>Tracheophyta</taxon>
        <taxon>Spermatophyta</taxon>
        <taxon>Magnoliopsida</taxon>
        <taxon>eudicotyledons</taxon>
        <taxon>Gunneridae</taxon>
        <taxon>Pentapetalae</taxon>
        <taxon>rosids</taxon>
        <taxon>fabids</taxon>
        <taxon>Fabales</taxon>
        <taxon>Fabaceae</taxon>
        <taxon>Papilionoideae</taxon>
        <taxon>50 kb inversion clade</taxon>
        <taxon>genistoids sensu lato</taxon>
        <taxon>core genistoids</taxon>
        <taxon>Crotalarieae</taxon>
        <taxon>Crotalaria</taxon>
    </lineage>
</organism>
<keyword evidence="3" id="KW-1185">Reference proteome</keyword>
<feature type="compositionally biased region" description="Basic residues" evidence="1">
    <location>
        <begin position="152"/>
        <end position="170"/>
    </location>
</feature>
<reference evidence="2 3" key="1">
    <citation type="submission" date="2024-01" db="EMBL/GenBank/DDBJ databases">
        <title>The genomes of 5 underutilized Papilionoideae crops provide insights into root nodulation and disease resistanc.</title>
        <authorList>
            <person name="Yuan L."/>
        </authorList>
    </citation>
    <scope>NUCLEOTIDE SEQUENCE [LARGE SCALE GENOMIC DNA]</scope>
    <source>
        <strain evidence="2">ZHUSHIDOU_FW_LH</strain>
        <tissue evidence="2">Leaf</tissue>
    </source>
</reference>
<evidence type="ECO:0000256" key="1">
    <source>
        <dbReference type="SAM" id="MobiDB-lite"/>
    </source>
</evidence>
<protein>
    <submittedName>
        <fullName evidence="2">Uncharacterized protein</fullName>
    </submittedName>
</protein>
<name>A0AAN9I0W1_CROPI</name>
<proteinExistence type="predicted"/>
<evidence type="ECO:0000313" key="3">
    <source>
        <dbReference type="Proteomes" id="UP001372338"/>
    </source>
</evidence>
<evidence type="ECO:0000313" key="2">
    <source>
        <dbReference type="EMBL" id="KAK7261592.1"/>
    </source>
</evidence>
<comment type="caution">
    <text evidence="2">The sequence shown here is derived from an EMBL/GenBank/DDBJ whole genome shotgun (WGS) entry which is preliminary data.</text>
</comment>
<dbReference type="EMBL" id="JAYWIO010000005">
    <property type="protein sequence ID" value="KAK7261592.1"/>
    <property type="molecule type" value="Genomic_DNA"/>
</dbReference>
<dbReference type="Proteomes" id="UP001372338">
    <property type="component" value="Unassembled WGS sequence"/>
</dbReference>
<accession>A0AAN9I0W1</accession>
<gene>
    <name evidence="2" type="ORF">RIF29_27906</name>
</gene>
<dbReference type="AlphaFoldDB" id="A0AAN9I0W1"/>
<feature type="compositionally biased region" description="Basic and acidic residues" evidence="1">
    <location>
        <begin position="124"/>
        <end position="138"/>
    </location>
</feature>
<feature type="region of interest" description="Disordered" evidence="1">
    <location>
        <begin position="109"/>
        <end position="170"/>
    </location>
</feature>